<dbReference type="EMBL" id="CAMGYJ010000003">
    <property type="protein sequence ID" value="CAI0396823.1"/>
    <property type="molecule type" value="Genomic_DNA"/>
</dbReference>
<protein>
    <submittedName>
        <fullName evidence="1">Uncharacterized protein</fullName>
    </submittedName>
</protein>
<reference evidence="1" key="1">
    <citation type="submission" date="2022-08" db="EMBL/GenBank/DDBJ databases">
        <authorList>
            <person name="Gutierrez-Valencia J."/>
        </authorList>
    </citation>
    <scope>NUCLEOTIDE SEQUENCE</scope>
</reference>
<organism evidence="1 2">
    <name type="scientific">Linum tenue</name>
    <dbReference type="NCBI Taxonomy" id="586396"/>
    <lineage>
        <taxon>Eukaryota</taxon>
        <taxon>Viridiplantae</taxon>
        <taxon>Streptophyta</taxon>
        <taxon>Embryophyta</taxon>
        <taxon>Tracheophyta</taxon>
        <taxon>Spermatophyta</taxon>
        <taxon>Magnoliopsida</taxon>
        <taxon>eudicotyledons</taxon>
        <taxon>Gunneridae</taxon>
        <taxon>Pentapetalae</taxon>
        <taxon>rosids</taxon>
        <taxon>fabids</taxon>
        <taxon>Malpighiales</taxon>
        <taxon>Linaceae</taxon>
        <taxon>Linum</taxon>
    </lineage>
</organism>
<evidence type="ECO:0000313" key="1">
    <source>
        <dbReference type="EMBL" id="CAI0396823.1"/>
    </source>
</evidence>
<comment type="caution">
    <text evidence="1">The sequence shown here is derived from an EMBL/GenBank/DDBJ whole genome shotgun (WGS) entry which is preliminary data.</text>
</comment>
<proteinExistence type="predicted"/>
<gene>
    <name evidence="1" type="ORF">LITE_LOCUS9290</name>
</gene>
<dbReference type="Proteomes" id="UP001154282">
    <property type="component" value="Unassembled WGS sequence"/>
</dbReference>
<dbReference type="AlphaFoldDB" id="A0AAV0IIF1"/>
<sequence length="32" mass="3622">MIGCSHFLQLLQRTFVLAGFRKSSILITKCLP</sequence>
<keyword evidence="2" id="KW-1185">Reference proteome</keyword>
<evidence type="ECO:0000313" key="2">
    <source>
        <dbReference type="Proteomes" id="UP001154282"/>
    </source>
</evidence>
<name>A0AAV0IIF1_9ROSI</name>
<accession>A0AAV0IIF1</accession>